<keyword evidence="1" id="KW-1133">Transmembrane helix</keyword>
<proteinExistence type="predicted"/>
<gene>
    <name evidence="2" type="ORF">DPPLL_25920</name>
</gene>
<organism evidence="2 3">
    <name type="scientific">Desulfofustis limnaeus</name>
    <dbReference type="NCBI Taxonomy" id="2740163"/>
    <lineage>
        <taxon>Bacteria</taxon>
        <taxon>Pseudomonadati</taxon>
        <taxon>Thermodesulfobacteriota</taxon>
        <taxon>Desulfobulbia</taxon>
        <taxon>Desulfobulbales</taxon>
        <taxon>Desulfocapsaceae</taxon>
        <taxon>Desulfofustis</taxon>
    </lineage>
</organism>
<evidence type="ECO:0000313" key="3">
    <source>
        <dbReference type="Proteomes" id="UP000830055"/>
    </source>
</evidence>
<reference evidence="2 3" key="1">
    <citation type="submission" date="2022-01" db="EMBL/GenBank/DDBJ databases">
        <title>Desulfofustis limnae sp. nov., a novel mesophilic sulfate-reducing bacterium isolated from marsh soil.</title>
        <authorList>
            <person name="Watanabe M."/>
            <person name="Takahashi A."/>
            <person name="Kojima H."/>
            <person name="Fukui M."/>
        </authorList>
    </citation>
    <scope>NUCLEOTIDE SEQUENCE [LARGE SCALE GENOMIC DNA]</scope>
    <source>
        <strain evidence="2 3">PPLL</strain>
    </source>
</reference>
<evidence type="ECO:0000256" key="1">
    <source>
        <dbReference type="SAM" id="Phobius"/>
    </source>
</evidence>
<sequence length="391" mass="44067">MVGWLVMMKGIPAGDDEGVEMTPKSRTFFLVSWLWAVMWLLLTSGLSFAEQQEPAPYRGLLAALQSTERSTTFIPFTEFVKDPENTDHPACMDYLGKNPGLIEKIRDDLGCEEIQWQLQGIDYRLLYVPEDRPEIAGPFIAYSQAVINDLLARTGLDNPYHSIATHMEREGELTAGERVRAVIVQDLAREYNARYHFSGTTDKTISIGLSGQSSIDEVGSYSSYLHYDQASGDYRFSRDRLTIWKTGAANPYTVLMTPLEETLHIALRDDTEQAIRRSLKKRTTPVSMAETKAVVEEWLALEEAVAGGIVHHLAPEIIKARLPDLKGDLIQADLAIKAGYEKYRLLPNAIALLKEMGVASVVEHYRRSPEDLNKLLKNTPEERVDRPVEQR</sequence>
<evidence type="ECO:0000313" key="2">
    <source>
        <dbReference type="EMBL" id="BDD88227.1"/>
    </source>
</evidence>
<name>A0ABM7WB70_9BACT</name>
<keyword evidence="1" id="KW-0812">Transmembrane</keyword>
<protein>
    <submittedName>
        <fullName evidence="2">Uncharacterized protein</fullName>
    </submittedName>
</protein>
<feature type="transmembrane region" description="Helical" evidence="1">
    <location>
        <begin position="28"/>
        <end position="49"/>
    </location>
</feature>
<accession>A0ABM7WB70</accession>
<keyword evidence="3" id="KW-1185">Reference proteome</keyword>
<dbReference type="Proteomes" id="UP000830055">
    <property type="component" value="Chromosome"/>
</dbReference>
<keyword evidence="1" id="KW-0472">Membrane</keyword>
<dbReference type="EMBL" id="AP025516">
    <property type="protein sequence ID" value="BDD88227.1"/>
    <property type="molecule type" value="Genomic_DNA"/>
</dbReference>